<dbReference type="Proteomes" id="UP000620633">
    <property type="component" value="Unassembled WGS sequence"/>
</dbReference>
<accession>A0ABQ2SL62</accession>
<dbReference type="EMBL" id="BMQO01000013">
    <property type="protein sequence ID" value="GGS32873.1"/>
    <property type="molecule type" value="Genomic_DNA"/>
</dbReference>
<comment type="caution">
    <text evidence="2">The sequence shown here is derived from an EMBL/GenBank/DDBJ whole genome shotgun (WGS) entry which is preliminary data.</text>
</comment>
<organism evidence="2 3">
    <name type="scientific">Deinococcus knuensis</name>
    <dbReference type="NCBI Taxonomy" id="1837380"/>
    <lineage>
        <taxon>Bacteria</taxon>
        <taxon>Thermotogati</taxon>
        <taxon>Deinococcota</taxon>
        <taxon>Deinococci</taxon>
        <taxon>Deinococcales</taxon>
        <taxon>Deinococcaceae</taxon>
        <taxon>Deinococcus</taxon>
    </lineage>
</organism>
<gene>
    <name evidence="2" type="ORF">GCM10008961_25740</name>
</gene>
<protein>
    <submittedName>
        <fullName evidence="2">Uncharacterized protein</fullName>
    </submittedName>
</protein>
<name>A0ABQ2SL62_9DEIO</name>
<sequence>MNTAPPDPTTTPALRAAPAAGPAPAGWLARLRFWLGLNAALLIATLLTRTLTPGAAPLTPRGVLLCLLLTALGFALGLAYARYWPLPAAAFARVGRTLLLAVPTVGLSLALGLLLRPEISALVLALAAFLGAQWRPAPGPMPTQSRPPQSR</sequence>
<evidence type="ECO:0000313" key="2">
    <source>
        <dbReference type="EMBL" id="GGS32873.1"/>
    </source>
</evidence>
<evidence type="ECO:0000313" key="3">
    <source>
        <dbReference type="Proteomes" id="UP000620633"/>
    </source>
</evidence>
<dbReference type="RefSeq" id="WP_189102342.1">
    <property type="nucleotide sequence ID" value="NZ_BMQO01000013.1"/>
</dbReference>
<proteinExistence type="predicted"/>
<keyword evidence="1" id="KW-0472">Membrane</keyword>
<keyword evidence="1" id="KW-0812">Transmembrane</keyword>
<reference evidence="3" key="1">
    <citation type="journal article" date="2019" name="Int. J. Syst. Evol. Microbiol.">
        <title>The Global Catalogue of Microorganisms (GCM) 10K type strain sequencing project: providing services to taxonomists for standard genome sequencing and annotation.</title>
        <authorList>
            <consortium name="The Broad Institute Genomics Platform"/>
            <consortium name="The Broad Institute Genome Sequencing Center for Infectious Disease"/>
            <person name="Wu L."/>
            <person name="Ma J."/>
        </authorList>
    </citation>
    <scope>NUCLEOTIDE SEQUENCE [LARGE SCALE GENOMIC DNA]</scope>
    <source>
        <strain evidence="3">JCM 31406</strain>
    </source>
</reference>
<evidence type="ECO:0000256" key="1">
    <source>
        <dbReference type="SAM" id="Phobius"/>
    </source>
</evidence>
<feature type="transmembrane region" description="Helical" evidence="1">
    <location>
        <begin position="63"/>
        <end position="83"/>
    </location>
</feature>
<keyword evidence="3" id="KW-1185">Reference proteome</keyword>
<keyword evidence="1" id="KW-1133">Transmembrane helix</keyword>
<feature type="transmembrane region" description="Helical" evidence="1">
    <location>
        <begin position="31"/>
        <end position="51"/>
    </location>
</feature>
<feature type="transmembrane region" description="Helical" evidence="1">
    <location>
        <begin position="95"/>
        <end position="114"/>
    </location>
</feature>